<feature type="transmembrane region" description="Helical" evidence="1">
    <location>
        <begin position="124"/>
        <end position="145"/>
    </location>
</feature>
<feature type="transmembrane region" description="Helical" evidence="1">
    <location>
        <begin position="212"/>
        <end position="230"/>
    </location>
</feature>
<keyword evidence="1" id="KW-0472">Membrane</keyword>
<dbReference type="InterPro" id="IPR010390">
    <property type="entry name" value="ABC-2_transporter-like"/>
</dbReference>
<organism evidence="2 3">
    <name type="scientific">Thermoclostridium stercorarium subsp. thermolacticum DSM 2910</name>
    <dbReference type="NCBI Taxonomy" id="1121336"/>
    <lineage>
        <taxon>Bacteria</taxon>
        <taxon>Bacillati</taxon>
        <taxon>Bacillota</taxon>
        <taxon>Clostridia</taxon>
        <taxon>Eubacteriales</taxon>
        <taxon>Oscillospiraceae</taxon>
        <taxon>Thermoclostridium</taxon>
    </lineage>
</organism>
<keyword evidence="1" id="KW-1133">Transmembrane helix</keyword>
<dbReference type="EMBL" id="CP014672">
    <property type="protein sequence ID" value="ANW97556.1"/>
    <property type="molecule type" value="Genomic_DNA"/>
</dbReference>
<gene>
    <name evidence="2" type="ORF">CSTERTH_00150</name>
</gene>
<dbReference type="Pfam" id="PF06182">
    <property type="entry name" value="ABC2_membrane_6"/>
    <property type="match status" value="1"/>
</dbReference>
<proteinExistence type="predicted"/>
<name>A0A1B1Y9W8_THEST</name>
<feature type="transmembrane region" description="Helical" evidence="1">
    <location>
        <begin position="151"/>
        <end position="171"/>
    </location>
</feature>
<sequence>MKDRITKKENKPPRVFKTVIMTTYKENFAYRSQMAVSIFSQPVYFLVHYFIWRAIYQSRDQVSGFSFDQMILYFAVSSLIEFLNWDNSENILQRLIQTGQFITFQLRPVSHIYFSFLQKIGQRLLAFLIEVIPVMCFYILFGVRLIPAEPFWALISLILGFILSFLIRYTIGTLAFWFVKTAGISRAVVVLTSICSGAFLPLNLYPYGFQKFLFFLPFQFVSYVPVRVFIGKYELAGISMPIPHIVFIQAVMVIVMFLFNRILWYFGIKRFTGVGA</sequence>
<dbReference type="Proteomes" id="UP000092971">
    <property type="component" value="Chromosome"/>
</dbReference>
<keyword evidence="1" id="KW-0812">Transmembrane</keyword>
<accession>A0A1B1Y9W8</accession>
<feature type="transmembrane region" description="Helical" evidence="1">
    <location>
        <begin position="183"/>
        <end position="200"/>
    </location>
</feature>
<dbReference type="PANTHER" id="PTHR36832:SF1">
    <property type="entry name" value="SLR1174 PROTEIN"/>
    <property type="match status" value="1"/>
</dbReference>
<evidence type="ECO:0000256" key="1">
    <source>
        <dbReference type="SAM" id="Phobius"/>
    </source>
</evidence>
<dbReference type="OrthoDB" id="8582979at2"/>
<evidence type="ECO:0000313" key="2">
    <source>
        <dbReference type="EMBL" id="ANW97556.1"/>
    </source>
</evidence>
<dbReference type="PANTHER" id="PTHR36832">
    <property type="entry name" value="SLR1174 PROTEIN-RELATED"/>
    <property type="match status" value="1"/>
</dbReference>
<reference evidence="2 3" key="1">
    <citation type="submission" date="2016-02" db="EMBL/GenBank/DDBJ databases">
        <title>Comparison of Clostridium stercorarium subspecies using comparative genomics and transcriptomics.</title>
        <authorList>
            <person name="Schellenberg J."/>
            <person name="Thallinger G."/>
            <person name="Levin D.B."/>
            <person name="Zhang X."/>
            <person name="Alvare G."/>
            <person name="Fristensky B."/>
            <person name="Sparling R."/>
        </authorList>
    </citation>
    <scope>NUCLEOTIDE SEQUENCE [LARGE SCALE GENOMIC DNA]</scope>
    <source>
        <strain evidence="2 3">DSM 2910</strain>
    </source>
</reference>
<feature type="transmembrane region" description="Helical" evidence="1">
    <location>
        <begin position="242"/>
        <end position="266"/>
    </location>
</feature>
<protein>
    <recommendedName>
        <fullName evidence="4">ABC transporter permease</fullName>
    </recommendedName>
</protein>
<evidence type="ECO:0000313" key="3">
    <source>
        <dbReference type="Proteomes" id="UP000092971"/>
    </source>
</evidence>
<dbReference type="AlphaFoldDB" id="A0A1B1Y9W8"/>
<dbReference type="RefSeq" id="WP_015357761.1">
    <property type="nucleotide sequence ID" value="NZ_CP014672.1"/>
</dbReference>
<evidence type="ECO:0008006" key="4">
    <source>
        <dbReference type="Google" id="ProtNLM"/>
    </source>
</evidence>
<feature type="transmembrane region" description="Helical" evidence="1">
    <location>
        <begin position="34"/>
        <end position="55"/>
    </location>
</feature>